<comment type="caution">
    <text evidence="2">The sequence shown here is derived from an EMBL/GenBank/DDBJ whole genome shotgun (WGS) entry which is preliminary data.</text>
</comment>
<evidence type="ECO:0000313" key="3">
    <source>
        <dbReference type="Proteomes" id="UP001162164"/>
    </source>
</evidence>
<proteinExistence type="predicted"/>
<accession>A0ABQ9J175</accession>
<dbReference type="Proteomes" id="UP001162164">
    <property type="component" value="Unassembled WGS sequence"/>
</dbReference>
<feature type="signal peptide" evidence="1">
    <location>
        <begin position="1"/>
        <end position="28"/>
    </location>
</feature>
<feature type="chain" id="PRO_5046341575" evidence="1">
    <location>
        <begin position="29"/>
        <end position="222"/>
    </location>
</feature>
<gene>
    <name evidence="2" type="ORF">NQ317_019118</name>
</gene>
<protein>
    <submittedName>
        <fullName evidence="2">Uncharacterized protein</fullName>
    </submittedName>
</protein>
<feature type="non-terminal residue" evidence="2">
    <location>
        <position position="1"/>
    </location>
</feature>
<name>A0ABQ9J175_9CUCU</name>
<evidence type="ECO:0000256" key="1">
    <source>
        <dbReference type="SAM" id="SignalP"/>
    </source>
</evidence>
<evidence type="ECO:0000313" key="2">
    <source>
        <dbReference type="EMBL" id="KAJ8970846.1"/>
    </source>
</evidence>
<reference evidence="2" key="1">
    <citation type="journal article" date="2023" name="Insect Mol. Biol.">
        <title>Genome sequencing provides insights into the evolution of gene families encoding plant cell wall-degrading enzymes in longhorned beetles.</title>
        <authorList>
            <person name="Shin N.R."/>
            <person name="Okamura Y."/>
            <person name="Kirsch R."/>
            <person name="Pauchet Y."/>
        </authorList>
    </citation>
    <scope>NUCLEOTIDE SEQUENCE</scope>
    <source>
        <strain evidence="2">MMC_N1</strain>
    </source>
</reference>
<dbReference type="EMBL" id="JAPWTJ010001562">
    <property type="protein sequence ID" value="KAJ8970846.1"/>
    <property type="molecule type" value="Genomic_DNA"/>
</dbReference>
<keyword evidence="1" id="KW-0732">Signal</keyword>
<keyword evidence="3" id="KW-1185">Reference proteome</keyword>
<organism evidence="2 3">
    <name type="scientific">Molorchus minor</name>
    <dbReference type="NCBI Taxonomy" id="1323400"/>
    <lineage>
        <taxon>Eukaryota</taxon>
        <taxon>Metazoa</taxon>
        <taxon>Ecdysozoa</taxon>
        <taxon>Arthropoda</taxon>
        <taxon>Hexapoda</taxon>
        <taxon>Insecta</taxon>
        <taxon>Pterygota</taxon>
        <taxon>Neoptera</taxon>
        <taxon>Endopterygota</taxon>
        <taxon>Coleoptera</taxon>
        <taxon>Polyphaga</taxon>
        <taxon>Cucujiformia</taxon>
        <taxon>Chrysomeloidea</taxon>
        <taxon>Cerambycidae</taxon>
        <taxon>Lamiinae</taxon>
        <taxon>Monochamini</taxon>
        <taxon>Molorchus</taxon>
    </lineage>
</organism>
<sequence length="222" mass="23245">APIAMCRQATGWAVCALLISSFIVNTLSYPNQQFKAEGGFYPVQATPAPAPAQVAQAVSQREERKFAEKPNAIKKVALDDLDDIQSNQISESSGGGFTWSNLLGMIMQLIFNPGAHQGPNKSDGLDDGPIASSSSPWGNLISVGLKILTAILGGGAANNEGIDKVDNGGSPMQGVLAAVLGALVGGTNTGQVNLLAKQAGEVRMFITGHYTFNHNSYIYTHT</sequence>